<gene>
    <name evidence="2" type="ORF">SAMN05216298_1907</name>
</gene>
<dbReference type="OrthoDB" id="8159487at2"/>
<dbReference type="RefSeq" id="WP_091046676.1">
    <property type="nucleotide sequence ID" value="NZ_FNGF01000002.1"/>
</dbReference>
<keyword evidence="1" id="KW-1133">Transmembrane helix</keyword>
<dbReference type="InterPro" id="IPR009339">
    <property type="entry name" value="DUF998"/>
</dbReference>
<organism evidence="2 3">
    <name type="scientific">Glycomyces sambucus</name>
    <dbReference type="NCBI Taxonomy" id="380244"/>
    <lineage>
        <taxon>Bacteria</taxon>
        <taxon>Bacillati</taxon>
        <taxon>Actinomycetota</taxon>
        <taxon>Actinomycetes</taxon>
        <taxon>Glycomycetales</taxon>
        <taxon>Glycomycetaceae</taxon>
        <taxon>Glycomyces</taxon>
    </lineage>
</organism>
<keyword evidence="1" id="KW-0472">Membrane</keyword>
<dbReference type="STRING" id="380244.SAMN05216298_1907"/>
<feature type="transmembrane region" description="Helical" evidence="1">
    <location>
        <begin position="82"/>
        <end position="101"/>
    </location>
</feature>
<protein>
    <recommendedName>
        <fullName evidence="4">DUF998 domain-containing protein</fullName>
    </recommendedName>
</protein>
<feature type="transmembrane region" description="Helical" evidence="1">
    <location>
        <begin position="51"/>
        <end position="70"/>
    </location>
</feature>
<sequence length="223" mass="22929">MRSSTRGLLLSGAAAGPLFLTAATVQSLVRAGYDPVRHPISSLAIGGHGWVQVANFVLTGLLTVALALGVRRALAPARGSAVWGPILLAAWGIGLIGAGVFESDPVGGYPPGTPEILSEYTTAGALHDVCSMLAFAALMAAGLVLGTRTELTDRPWAVYSVLTVAAFGVLLVLASLGFGQHDSFAAHAGLYQRASLLVGFTWTTALAVRLLRRAPEADGEDGP</sequence>
<feature type="transmembrane region" description="Helical" evidence="1">
    <location>
        <begin position="190"/>
        <end position="211"/>
    </location>
</feature>
<evidence type="ECO:0008006" key="4">
    <source>
        <dbReference type="Google" id="ProtNLM"/>
    </source>
</evidence>
<reference evidence="3" key="1">
    <citation type="submission" date="2016-10" db="EMBL/GenBank/DDBJ databases">
        <authorList>
            <person name="Varghese N."/>
            <person name="Submissions S."/>
        </authorList>
    </citation>
    <scope>NUCLEOTIDE SEQUENCE [LARGE SCALE GENOMIC DNA]</scope>
    <source>
        <strain evidence="3">CGMCC 4.3147</strain>
    </source>
</reference>
<dbReference type="Pfam" id="PF06197">
    <property type="entry name" value="DUF998"/>
    <property type="match status" value="1"/>
</dbReference>
<name>A0A1G9FMS4_9ACTN</name>
<dbReference type="EMBL" id="FNGF01000002">
    <property type="protein sequence ID" value="SDK89669.1"/>
    <property type="molecule type" value="Genomic_DNA"/>
</dbReference>
<feature type="transmembrane region" description="Helical" evidence="1">
    <location>
        <begin position="157"/>
        <end position="178"/>
    </location>
</feature>
<dbReference type="Proteomes" id="UP000198662">
    <property type="component" value="Unassembled WGS sequence"/>
</dbReference>
<evidence type="ECO:0000313" key="3">
    <source>
        <dbReference type="Proteomes" id="UP000198662"/>
    </source>
</evidence>
<evidence type="ECO:0000256" key="1">
    <source>
        <dbReference type="SAM" id="Phobius"/>
    </source>
</evidence>
<accession>A0A1G9FMS4</accession>
<proteinExistence type="predicted"/>
<feature type="transmembrane region" description="Helical" evidence="1">
    <location>
        <begin position="121"/>
        <end position="145"/>
    </location>
</feature>
<keyword evidence="3" id="KW-1185">Reference proteome</keyword>
<keyword evidence="1" id="KW-0812">Transmembrane</keyword>
<evidence type="ECO:0000313" key="2">
    <source>
        <dbReference type="EMBL" id="SDK89669.1"/>
    </source>
</evidence>
<dbReference type="AlphaFoldDB" id="A0A1G9FMS4"/>